<evidence type="ECO:0000313" key="1">
    <source>
        <dbReference type="EMBL" id="CAH1450073.1"/>
    </source>
</evidence>
<organism evidence="1 2">
    <name type="scientific">Lactuca virosa</name>
    <dbReference type="NCBI Taxonomy" id="75947"/>
    <lineage>
        <taxon>Eukaryota</taxon>
        <taxon>Viridiplantae</taxon>
        <taxon>Streptophyta</taxon>
        <taxon>Embryophyta</taxon>
        <taxon>Tracheophyta</taxon>
        <taxon>Spermatophyta</taxon>
        <taxon>Magnoliopsida</taxon>
        <taxon>eudicotyledons</taxon>
        <taxon>Gunneridae</taxon>
        <taxon>Pentapetalae</taxon>
        <taxon>asterids</taxon>
        <taxon>campanulids</taxon>
        <taxon>Asterales</taxon>
        <taxon>Asteraceae</taxon>
        <taxon>Cichorioideae</taxon>
        <taxon>Cichorieae</taxon>
        <taxon>Lactucinae</taxon>
        <taxon>Lactuca</taxon>
    </lineage>
</organism>
<dbReference type="EMBL" id="CAKMRJ010005634">
    <property type="protein sequence ID" value="CAH1450073.1"/>
    <property type="molecule type" value="Genomic_DNA"/>
</dbReference>
<protein>
    <submittedName>
        <fullName evidence="1">Uncharacterized protein</fullName>
    </submittedName>
</protein>
<dbReference type="AlphaFoldDB" id="A0AAU9PJH2"/>
<gene>
    <name evidence="1" type="ORF">LVIROSA_LOCUS35513</name>
</gene>
<sequence length="148" mass="17308">MDHLTYANIENEIVVDDIDDDLGNEDAVLFEEQLEEPQLEKEIGSTSLLDHGKYDVPDDAKTWVLRRVGNLYKAKEIRKSLKNMHTAGPKSFATIRDEMEQMKKYEHLEDESDIVDPYMIVMKKGNDGYRRLYGRDVTNRLIKKSGWW</sequence>
<keyword evidence="2" id="KW-1185">Reference proteome</keyword>
<reference evidence="1 2" key="1">
    <citation type="submission" date="2022-01" db="EMBL/GenBank/DDBJ databases">
        <authorList>
            <person name="Xiong W."/>
            <person name="Schranz E."/>
        </authorList>
    </citation>
    <scope>NUCLEOTIDE SEQUENCE [LARGE SCALE GENOMIC DNA]</scope>
</reference>
<comment type="caution">
    <text evidence="1">The sequence shown here is derived from an EMBL/GenBank/DDBJ whole genome shotgun (WGS) entry which is preliminary data.</text>
</comment>
<proteinExistence type="predicted"/>
<evidence type="ECO:0000313" key="2">
    <source>
        <dbReference type="Proteomes" id="UP001157418"/>
    </source>
</evidence>
<accession>A0AAU9PJH2</accession>
<dbReference type="Proteomes" id="UP001157418">
    <property type="component" value="Unassembled WGS sequence"/>
</dbReference>
<name>A0AAU9PJH2_9ASTR</name>